<feature type="coiled-coil region" evidence="9">
    <location>
        <begin position="901"/>
        <end position="989"/>
    </location>
</feature>
<dbReference type="PROSITE" id="PS51126">
    <property type="entry name" value="DILUTE"/>
    <property type="match status" value="1"/>
</dbReference>
<evidence type="ECO:0000256" key="10">
    <source>
        <dbReference type="SAM" id="MobiDB-lite"/>
    </source>
</evidence>
<keyword evidence="4 9" id="KW-0175">Coiled coil</keyword>
<dbReference type="Pfam" id="PF01843">
    <property type="entry name" value="DIL"/>
    <property type="match status" value="1"/>
</dbReference>
<protein>
    <submittedName>
        <fullName evidence="13">Unconventional myosin-Vb</fullName>
    </submittedName>
</protein>
<evidence type="ECO:0000256" key="1">
    <source>
        <dbReference type="ARBA" id="ARBA00008314"/>
    </source>
</evidence>
<dbReference type="EMBL" id="JACTAM010000022">
    <property type="protein sequence ID" value="KAI2650380.1"/>
    <property type="molecule type" value="Genomic_DNA"/>
</dbReference>
<evidence type="ECO:0000313" key="13">
    <source>
        <dbReference type="EMBL" id="KAI2650380.1"/>
    </source>
</evidence>
<dbReference type="Pfam" id="PF00612">
    <property type="entry name" value="IQ"/>
    <property type="match status" value="4"/>
</dbReference>
<dbReference type="CDD" id="cd15470">
    <property type="entry name" value="Myo5_CBD"/>
    <property type="match status" value="1"/>
</dbReference>
<feature type="domain" description="Dilute" evidence="11">
    <location>
        <begin position="1153"/>
        <end position="1438"/>
    </location>
</feature>
<feature type="domain" description="Myosin motor" evidence="12">
    <location>
        <begin position="47"/>
        <end position="704"/>
    </location>
</feature>
<dbReference type="PANTHER" id="PTHR13140:SF853">
    <property type="entry name" value="UNCONVENTIONAL MYOSIN-VB ISOFORM X2"/>
    <property type="match status" value="1"/>
</dbReference>
<sequence>MNIVTDSVSQGACVWVPDPEAVWVSAQLLQDYHPGDKHILIQLTDGRGENDLTALTFLHEPAVLHNLRVRFLDYSSIYTYCGIVLVALNPYEQLPIYGEEVIDAYSGQDMADMEPHIFSVAEEAYRTMIRSRSVRLQNSKTVSAKFTMRYFAVVGGAAQQTSVEEKVLASNPIMEAIGNAKTTRNDNSSRFGKYIEIGFGRKGDIIGANMRTYLLEKSRVVFQAAQERNYHIFYQLYSAENFHYTNQGQDVHISGTDDLVELERTRNAFTILGVQPDQQMEIFHILAAILHLGNVNIQASGRGGDRSYIDAKDHSLAIFAKLLGVEGAQMAQWLCHRRLAVGGEMLVKPMTGQQANEARDALAKHVYEQLFTWTVQRLNSSLRAHREQPKSFIGVLDIYGFETFDRNSFEQFCINYANEKLQQQFNRHVFQLEQEEYLREELPWNRIEFSDNQPCIALIEGHPHFRKPRMSNTAFIIVHFADMVQYECDGFLDKNRDTVFEEPINILRASQSELVAELFQKDSGGGSLPNSSLANGSIRSGKRAHREHKLTVGFQFRQSLQLLMDTLNSTTPHYVRCIKSNDLKQPFLFDPKRAVQQLRACGVLETIRISAAGYPSRQALFCRCLSSVPSSISDCFICTSRWTYEEFYARYRVLLDGSDSKDDVRRSCQSALPDLIPDPEQYCFGKTKVFFRAGQVAVMEKLRGDRLHAAGVLIQSWVRGWLQRRYYQRLRWATFILQRYIRGTLARRLAWSLRYTRAALIIQKTYRMLAVRQLYLAIRKATVKIQAFVRGTQARLIYRQMLTERAVVFLQARVRGWLARRSFRRIRAAVVLMQCCVRRRAARKELLRLRAEARSVEKYRELNKGMELRSSLVKLQIQLQENANTAPSLTEKQEEDRRRSEEKAAQEILQLAQEIQALRVERDSLEKERDDLAIRLQNQEKALEESHKQTVVQADASARAELDEERRRYQSLLREFTRLEQRYDNLRDMSLFTTNERSRGHRRTDSTVSLESPSPVTTPFSNSPVFPSPEEVRRISVTSPTDKRPWRDEHPLNILMEDMSIAKDTAESMKGEDLRYAYDAVRVANKFLERQLLSQRAQWEREISDLRMKLQQAQDRNTPGDPEINNLTEQVVVREQECADCSGDQTRVKGLCSAAVSGIKTALKKHGNDLDVTAVWLKNAYLLKDLLNQHSPQQDVRGSEELVPLVTDVTESVRALSDLCIQAYQQLLSIAESRLQPIIVPAMLESETIPGLAGSSVKLSTGRKRAGSDARPPAPEGATMPGVLRELSALHTALSRQDLPSALHEQAFHQLMYLLAATALNSLLLRKDMCCWNRGLQIRYNVSLLEEWLRSRSLQTGGAVTTLEPLIHAAQLLQMSKKTEADGEAMVQACNALSNQQVAYLLLQFHVVKILSLYTPQSDLEERVTLNFIRIVQGLLKGRSEGQPPQLLMDVRRVFPVTFPYQPPPQVSAAQLEIPESLKISFLRRV</sequence>
<dbReference type="InterPro" id="IPR000048">
    <property type="entry name" value="IQ_motif_EF-hand-BS"/>
</dbReference>
<dbReference type="Gene3D" id="1.20.120.720">
    <property type="entry name" value="Myosin VI head, motor domain, U50 subdomain"/>
    <property type="match status" value="2"/>
</dbReference>
<organism evidence="13 14">
    <name type="scientific">Labeo rohita</name>
    <name type="common">Indian major carp</name>
    <name type="synonym">Cyprinus rohita</name>
    <dbReference type="NCBI Taxonomy" id="84645"/>
    <lineage>
        <taxon>Eukaryota</taxon>
        <taxon>Metazoa</taxon>
        <taxon>Chordata</taxon>
        <taxon>Craniata</taxon>
        <taxon>Vertebrata</taxon>
        <taxon>Euteleostomi</taxon>
        <taxon>Actinopterygii</taxon>
        <taxon>Neopterygii</taxon>
        <taxon>Teleostei</taxon>
        <taxon>Ostariophysi</taxon>
        <taxon>Cypriniformes</taxon>
        <taxon>Cyprinidae</taxon>
        <taxon>Labeoninae</taxon>
        <taxon>Labeonini</taxon>
        <taxon>Labeo</taxon>
    </lineage>
</organism>
<evidence type="ECO:0000256" key="7">
    <source>
        <dbReference type="ARBA" id="ARBA00023203"/>
    </source>
</evidence>
<dbReference type="SMART" id="SM00015">
    <property type="entry name" value="IQ"/>
    <property type="match status" value="6"/>
</dbReference>
<evidence type="ECO:0000313" key="14">
    <source>
        <dbReference type="Proteomes" id="UP000830375"/>
    </source>
</evidence>
<evidence type="ECO:0000256" key="9">
    <source>
        <dbReference type="SAM" id="Coils"/>
    </source>
</evidence>
<dbReference type="InterPro" id="IPR002710">
    <property type="entry name" value="Dilute_dom"/>
</dbReference>
<reference evidence="13 14" key="1">
    <citation type="submission" date="2022-01" db="EMBL/GenBank/DDBJ databases">
        <title>A high-quality chromosome-level genome assembly of rohu carp, Labeo rohita.</title>
        <authorList>
            <person name="Arick M.A. II"/>
            <person name="Hsu C.-Y."/>
            <person name="Magbanua Z."/>
            <person name="Pechanova O."/>
            <person name="Grover C."/>
            <person name="Miller E."/>
            <person name="Thrash A."/>
            <person name="Ezzel L."/>
            <person name="Alam S."/>
            <person name="Benzie J."/>
            <person name="Hamilton M."/>
            <person name="Karsi A."/>
            <person name="Lawrence M.L."/>
            <person name="Peterson D.G."/>
        </authorList>
    </citation>
    <scope>NUCLEOTIDE SEQUENCE [LARGE SCALE GENOMIC DNA]</scope>
    <source>
        <strain evidence="14">BAU-BD-2019</strain>
        <tissue evidence="13">Blood</tissue>
    </source>
</reference>
<dbReference type="PRINTS" id="PR00193">
    <property type="entry name" value="MYOSINHEAVY"/>
</dbReference>
<dbReference type="Gene3D" id="3.40.850.10">
    <property type="entry name" value="Kinesin motor domain"/>
    <property type="match status" value="2"/>
</dbReference>
<feature type="region of interest" description="Actin-binding" evidence="8">
    <location>
        <begin position="560"/>
        <end position="582"/>
    </location>
</feature>
<dbReference type="Gene3D" id="1.20.58.530">
    <property type="match status" value="2"/>
</dbReference>
<evidence type="ECO:0000256" key="4">
    <source>
        <dbReference type="ARBA" id="ARBA00023054"/>
    </source>
</evidence>
<dbReference type="PROSITE" id="PS50096">
    <property type="entry name" value="IQ"/>
    <property type="match status" value="3"/>
</dbReference>
<dbReference type="PANTHER" id="PTHR13140">
    <property type="entry name" value="MYOSIN"/>
    <property type="match status" value="1"/>
</dbReference>
<evidence type="ECO:0000256" key="8">
    <source>
        <dbReference type="PROSITE-ProRule" id="PRU00782"/>
    </source>
</evidence>
<feature type="compositionally biased region" description="Polar residues" evidence="10">
    <location>
        <begin position="1006"/>
        <end position="1025"/>
    </location>
</feature>
<keyword evidence="5 8" id="KW-0518">Myosin</keyword>
<feature type="region of interest" description="Disordered" evidence="10">
    <location>
        <begin position="1260"/>
        <end position="1279"/>
    </location>
</feature>
<keyword evidence="14" id="KW-1185">Reference proteome</keyword>
<evidence type="ECO:0000259" key="12">
    <source>
        <dbReference type="PROSITE" id="PS51456"/>
    </source>
</evidence>
<dbReference type="Gene3D" id="3.30.70.1590">
    <property type="match status" value="1"/>
</dbReference>
<keyword evidence="7 8" id="KW-0009">Actin-binding</keyword>
<evidence type="ECO:0000256" key="6">
    <source>
        <dbReference type="ARBA" id="ARBA00023175"/>
    </source>
</evidence>
<dbReference type="SUPFAM" id="SSF50084">
    <property type="entry name" value="Myosin S1 fragment, N-terminal domain"/>
    <property type="match status" value="1"/>
</dbReference>
<evidence type="ECO:0000259" key="11">
    <source>
        <dbReference type="PROSITE" id="PS51126"/>
    </source>
</evidence>
<dbReference type="Pfam" id="PF00063">
    <property type="entry name" value="Myosin_head"/>
    <property type="match status" value="1"/>
</dbReference>
<keyword evidence="3" id="KW-0067">ATP-binding</keyword>
<dbReference type="PROSITE" id="PS51456">
    <property type="entry name" value="MYOSIN_MOTOR"/>
    <property type="match status" value="1"/>
</dbReference>
<comment type="similarity">
    <text evidence="1 8">Belongs to the TRAFAC class myosin-kinesin ATPase superfamily. Myosin family.</text>
</comment>
<comment type="caution">
    <text evidence="8">Lacks conserved residue(s) required for the propagation of feature annotation.</text>
</comment>
<dbReference type="SMART" id="SM01132">
    <property type="entry name" value="DIL"/>
    <property type="match status" value="1"/>
</dbReference>
<dbReference type="Gene3D" id="1.10.10.820">
    <property type="match status" value="1"/>
</dbReference>
<keyword evidence="2" id="KW-0547">Nucleotide-binding</keyword>
<evidence type="ECO:0000256" key="5">
    <source>
        <dbReference type="ARBA" id="ARBA00023123"/>
    </source>
</evidence>
<dbReference type="InterPro" id="IPR036961">
    <property type="entry name" value="Kinesin_motor_dom_sf"/>
</dbReference>
<dbReference type="InterPro" id="IPR001609">
    <property type="entry name" value="Myosin_head_motor_dom-like"/>
</dbReference>
<name>A0ABQ8LI76_LABRO</name>
<feature type="region of interest" description="Disordered" evidence="10">
    <location>
        <begin position="996"/>
        <end position="1048"/>
    </location>
</feature>
<gene>
    <name evidence="13" type="ORF">H4Q32_000356</name>
</gene>
<dbReference type="Gene3D" id="1.20.5.190">
    <property type="match status" value="3"/>
</dbReference>
<accession>A0ABQ8LI76</accession>
<keyword evidence="6" id="KW-0505">Motor protein</keyword>
<evidence type="ECO:0000256" key="2">
    <source>
        <dbReference type="ARBA" id="ARBA00022741"/>
    </source>
</evidence>
<dbReference type="SUPFAM" id="SSF52540">
    <property type="entry name" value="P-loop containing nucleoside triphosphate hydrolases"/>
    <property type="match status" value="2"/>
</dbReference>
<dbReference type="Proteomes" id="UP000830375">
    <property type="component" value="Unassembled WGS sequence"/>
</dbReference>
<feature type="coiled-coil region" evidence="9">
    <location>
        <begin position="1089"/>
        <end position="1116"/>
    </location>
</feature>
<dbReference type="SMART" id="SM00242">
    <property type="entry name" value="MYSc"/>
    <property type="match status" value="1"/>
</dbReference>
<proteinExistence type="inferred from homology"/>
<dbReference type="InterPro" id="IPR036103">
    <property type="entry name" value="MYSc_Myo5"/>
</dbReference>
<dbReference type="InterPro" id="IPR027417">
    <property type="entry name" value="P-loop_NTPase"/>
</dbReference>
<comment type="caution">
    <text evidence="13">The sequence shown here is derived from an EMBL/GenBank/DDBJ whole genome shotgun (WGS) entry which is preliminary data.</text>
</comment>
<evidence type="ECO:0000256" key="3">
    <source>
        <dbReference type="ARBA" id="ARBA00022840"/>
    </source>
</evidence>
<dbReference type="CDD" id="cd01380">
    <property type="entry name" value="MYSc_Myo5"/>
    <property type="match status" value="1"/>
</dbReference>